<evidence type="ECO:0000256" key="9">
    <source>
        <dbReference type="RuleBase" id="RU003357"/>
    </source>
</evidence>
<dbReference type="Proteomes" id="UP001221924">
    <property type="component" value="Unassembled WGS sequence"/>
</dbReference>
<dbReference type="InterPro" id="IPR023996">
    <property type="entry name" value="TonB-dep_OMP_SusC/RagA"/>
</dbReference>
<dbReference type="SUPFAM" id="SSF49464">
    <property type="entry name" value="Carboxypeptidase regulatory domain-like"/>
    <property type="match status" value="1"/>
</dbReference>
<comment type="similarity">
    <text evidence="8 9">Belongs to the TonB-dependent receptor family.</text>
</comment>
<dbReference type="NCBIfam" id="TIGR04057">
    <property type="entry name" value="SusC_RagA_signa"/>
    <property type="match status" value="1"/>
</dbReference>
<dbReference type="GO" id="GO:0009279">
    <property type="term" value="C:cell outer membrane"/>
    <property type="evidence" value="ECO:0007669"/>
    <property type="project" value="UniProtKB-SubCell"/>
</dbReference>
<dbReference type="InterPro" id="IPR037066">
    <property type="entry name" value="Plug_dom_sf"/>
</dbReference>
<keyword evidence="4 8" id="KW-0812">Transmembrane</keyword>
<keyword evidence="3 8" id="KW-1134">Transmembrane beta strand</keyword>
<keyword evidence="10" id="KW-0732">Signal</keyword>
<dbReference type="AlphaFoldDB" id="A0AAW6MAU6"/>
<reference evidence="13" key="1">
    <citation type="submission" date="2023-03" db="EMBL/GenBank/DDBJ databases">
        <title>DFI Biobank Strains.</title>
        <authorList>
            <person name="Mostad J."/>
            <person name="Paddock L."/>
            <person name="Medina S."/>
            <person name="Waligurski E."/>
            <person name="Barat B."/>
            <person name="Smith R."/>
            <person name="Burgo V."/>
            <person name="Metcalfe C."/>
            <person name="Woodson C."/>
            <person name="Sundararajan A."/>
            <person name="Ramaswamy R."/>
            <person name="Lin H."/>
            <person name="Pamer E.G."/>
        </authorList>
    </citation>
    <scope>NUCLEOTIDE SEQUENCE</scope>
    <source>
        <strain evidence="13">DFI.9.5</strain>
    </source>
</reference>
<dbReference type="InterPro" id="IPR023997">
    <property type="entry name" value="TonB-dep_OMP_SusC/RagA_CS"/>
</dbReference>
<keyword evidence="6 8" id="KW-0472">Membrane</keyword>
<dbReference type="InterPro" id="IPR036942">
    <property type="entry name" value="Beta-barrel_TonB_sf"/>
</dbReference>
<name>A0AAW6MAU6_9BACE</name>
<evidence type="ECO:0000259" key="12">
    <source>
        <dbReference type="Pfam" id="PF07715"/>
    </source>
</evidence>
<dbReference type="NCBIfam" id="TIGR04056">
    <property type="entry name" value="OMP_RagA_SusC"/>
    <property type="match status" value="1"/>
</dbReference>
<proteinExistence type="inferred from homology"/>
<accession>A0AAW6MAU6</accession>
<evidence type="ECO:0000256" key="3">
    <source>
        <dbReference type="ARBA" id="ARBA00022452"/>
    </source>
</evidence>
<dbReference type="Pfam" id="PF00593">
    <property type="entry name" value="TonB_dep_Rec_b-barrel"/>
    <property type="match status" value="1"/>
</dbReference>
<dbReference type="Gene3D" id="2.40.170.20">
    <property type="entry name" value="TonB-dependent receptor, beta-barrel domain"/>
    <property type="match status" value="1"/>
</dbReference>
<protein>
    <submittedName>
        <fullName evidence="13">TonB-dependent receptor</fullName>
    </submittedName>
</protein>
<feature type="domain" description="TonB-dependent receptor plug" evidence="12">
    <location>
        <begin position="119"/>
        <end position="234"/>
    </location>
</feature>
<evidence type="ECO:0000256" key="10">
    <source>
        <dbReference type="SAM" id="SignalP"/>
    </source>
</evidence>
<dbReference type="FunFam" id="2.60.40.1120:FF:000003">
    <property type="entry name" value="Outer membrane protein Omp121"/>
    <property type="match status" value="1"/>
</dbReference>
<feature type="signal peptide" evidence="10">
    <location>
        <begin position="1"/>
        <end position="26"/>
    </location>
</feature>
<evidence type="ECO:0000256" key="2">
    <source>
        <dbReference type="ARBA" id="ARBA00022448"/>
    </source>
</evidence>
<dbReference type="InterPro" id="IPR012910">
    <property type="entry name" value="Plug_dom"/>
</dbReference>
<evidence type="ECO:0000256" key="5">
    <source>
        <dbReference type="ARBA" id="ARBA00023077"/>
    </source>
</evidence>
<dbReference type="PROSITE" id="PS52016">
    <property type="entry name" value="TONB_DEPENDENT_REC_3"/>
    <property type="match status" value="1"/>
</dbReference>
<dbReference type="RefSeq" id="WP_256141534.1">
    <property type="nucleotide sequence ID" value="NZ_JANFZY010000024.1"/>
</dbReference>
<comment type="subcellular location">
    <subcellularLocation>
        <location evidence="1 8">Cell outer membrane</location>
        <topology evidence="1 8">Multi-pass membrane protein</topology>
    </subcellularLocation>
</comment>
<dbReference type="Pfam" id="PF07715">
    <property type="entry name" value="Plug"/>
    <property type="match status" value="1"/>
</dbReference>
<dbReference type="EMBL" id="JARFID010000020">
    <property type="protein sequence ID" value="MDE8695975.1"/>
    <property type="molecule type" value="Genomic_DNA"/>
</dbReference>
<dbReference type="Gene3D" id="2.60.40.1120">
    <property type="entry name" value="Carboxypeptidase-like, regulatory domain"/>
    <property type="match status" value="1"/>
</dbReference>
<feature type="domain" description="TonB-dependent receptor-like beta-barrel" evidence="11">
    <location>
        <begin position="414"/>
        <end position="793"/>
    </location>
</feature>
<keyword evidence="2 8" id="KW-0813">Transport</keyword>
<organism evidence="13 14">
    <name type="scientific">Bacteroides cellulosilyticus</name>
    <dbReference type="NCBI Taxonomy" id="246787"/>
    <lineage>
        <taxon>Bacteria</taxon>
        <taxon>Pseudomonadati</taxon>
        <taxon>Bacteroidota</taxon>
        <taxon>Bacteroidia</taxon>
        <taxon>Bacteroidales</taxon>
        <taxon>Bacteroidaceae</taxon>
        <taxon>Bacteroides</taxon>
    </lineage>
</organism>
<evidence type="ECO:0000256" key="1">
    <source>
        <dbReference type="ARBA" id="ARBA00004571"/>
    </source>
</evidence>
<dbReference type="FunFam" id="2.170.130.10:FF:000008">
    <property type="entry name" value="SusC/RagA family TonB-linked outer membrane protein"/>
    <property type="match status" value="1"/>
</dbReference>
<sequence length="1057" mass="117172">MKCTNYCFKPLGLLFLLCLIPLWAFSQNITVKGVVKDATGESVIGASVVQKGTSNGIITDIDGNFTLNVPSNSTIVISFVGYKTQEIPVAGKTQINVTMKEDTEMLDEVVVVGYGQMKRSDLTGSVVSVNEDAIKKSVVTSIDQVLQGRAAGVQVQANTGMPGGSSSIRIRGVNSLNSSNEPIFVIDGVIIDNSTGSGSDNALASINPSDIVSMDVLKDASATAIYGARAANGVIMITTKRGQAGTANITYDGYVGWQEMPKKLDMMNLREYAEHRNVRSGKDYAGQDWGIVNKDNSFVRPDLLGNGTDWQDEMFSKALMTSHNLSVTGGNDKSNYAMGAGYLQQDGIAIGSGFRRLNLRGSFDSQVKEYLKMGINFAFSESKQKLTISDESLIRTALMQSPNVAVRNADGNYDGPDTDEWTQTNPVGLAMINDNRNEKMNIRANTYAEATIIKGLTFKTELSFDYGITNTYKFNPSYEFGAIVNETRTGAFSKSYNKYWSWRNIANFNRTFGVHNINAMIGQEMQQSKWEYLYGARTGYLSNASTDLVLGDATKATNNGNSGESSILSYFGRMFYSYNDKYLLTFTIRRDGSSKFYKDNRWGWFPSAALAWKVSNESFLKDNDIINNFKVRLGWGAVGNQNVVNNAYRAIYSSLPTTWGTGLLAGNTPNPDLKWETTYSSNFGIDLNLFQNRIEFIADIYYKKTKDLLLQVPLPAYVGTSSSPGATAAPWKNIGSLENKGIELTLNTVNIDKKGFQWRSNLVFSMNRNKVKEMDTATSLIDKTNQTGSTITILTRTAVGQPIGQFYGYKVIGRFEKAEDFYYKKDGVVTPVALPEGMTIAKNSVWIGDYMFEDINGDGVINEEDRTYIGNPEPDFTFGFGNTFSYKGFDLSVYLSGSVGNEVVNWGRRELEDSHANNNLLKSALDYAQLGLINSNGPDDYRNVQIIGGDKYACRMSGSTKTNESNYRFSDRYVEDGSYLRIQSISLGYNFPRKWMQPLGIQNLKVYCNLQNVYTFTKYKGMDPEIGSANQDALLTGFDNYRYPSPRIYTFGLNLTF</sequence>
<dbReference type="SUPFAM" id="SSF56935">
    <property type="entry name" value="Porins"/>
    <property type="match status" value="1"/>
</dbReference>
<comment type="caution">
    <text evidence="13">The sequence shown here is derived from an EMBL/GenBank/DDBJ whole genome shotgun (WGS) entry which is preliminary data.</text>
</comment>
<feature type="chain" id="PRO_5043936064" evidence="10">
    <location>
        <begin position="27"/>
        <end position="1057"/>
    </location>
</feature>
<gene>
    <name evidence="13" type="ORF">PZH42_17835</name>
</gene>
<dbReference type="Gene3D" id="2.170.130.10">
    <property type="entry name" value="TonB-dependent receptor, plug domain"/>
    <property type="match status" value="1"/>
</dbReference>
<evidence type="ECO:0000313" key="14">
    <source>
        <dbReference type="Proteomes" id="UP001221924"/>
    </source>
</evidence>
<dbReference type="InterPro" id="IPR008969">
    <property type="entry name" value="CarboxyPept-like_regulatory"/>
</dbReference>
<evidence type="ECO:0000256" key="6">
    <source>
        <dbReference type="ARBA" id="ARBA00023136"/>
    </source>
</evidence>
<dbReference type="InterPro" id="IPR039426">
    <property type="entry name" value="TonB-dep_rcpt-like"/>
</dbReference>
<evidence type="ECO:0000256" key="7">
    <source>
        <dbReference type="ARBA" id="ARBA00023237"/>
    </source>
</evidence>
<evidence type="ECO:0000256" key="4">
    <source>
        <dbReference type="ARBA" id="ARBA00022692"/>
    </source>
</evidence>
<keyword evidence="13" id="KW-0675">Receptor</keyword>
<keyword evidence="7 8" id="KW-0998">Cell outer membrane</keyword>
<evidence type="ECO:0000256" key="8">
    <source>
        <dbReference type="PROSITE-ProRule" id="PRU01360"/>
    </source>
</evidence>
<dbReference type="InterPro" id="IPR000531">
    <property type="entry name" value="Beta-barrel_TonB"/>
</dbReference>
<evidence type="ECO:0000313" key="13">
    <source>
        <dbReference type="EMBL" id="MDE8695975.1"/>
    </source>
</evidence>
<dbReference type="Pfam" id="PF13715">
    <property type="entry name" value="CarbopepD_reg_2"/>
    <property type="match status" value="1"/>
</dbReference>
<evidence type="ECO:0000259" key="11">
    <source>
        <dbReference type="Pfam" id="PF00593"/>
    </source>
</evidence>
<keyword evidence="5 9" id="KW-0798">TonB box</keyword>